<keyword evidence="2 4" id="KW-0012">Acyltransferase</keyword>
<dbReference type="CDD" id="cd04301">
    <property type="entry name" value="NAT_SF"/>
    <property type="match status" value="1"/>
</dbReference>
<evidence type="ECO:0000313" key="4">
    <source>
        <dbReference type="EMBL" id="MFB9673896.1"/>
    </source>
</evidence>
<gene>
    <name evidence="4" type="ORF">ACFFRH_00235</name>
</gene>
<sequence>MLSIGKLRSADRAQWENLFRGYNDFYGRTLTPQLYDRAWNEFREDVRMHALGARLDGELVGIAHFLIHSSTTALDVCYLQDLFTAPQARGKGAGRALIGEVTEWARARDCSRVYWSTQETNTAARRLYDEVAVNRGFILYQIDLPKGGA</sequence>
<dbReference type="PANTHER" id="PTHR43877">
    <property type="entry name" value="AMINOALKYLPHOSPHONATE N-ACETYLTRANSFERASE-RELATED-RELATED"/>
    <property type="match status" value="1"/>
</dbReference>
<keyword evidence="5" id="KW-1185">Reference proteome</keyword>
<accession>A0ABV5T494</accession>
<dbReference type="Proteomes" id="UP001589610">
    <property type="component" value="Unassembled WGS sequence"/>
</dbReference>
<dbReference type="InterPro" id="IPR000182">
    <property type="entry name" value="GNAT_dom"/>
</dbReference>
<dbReference type="Pfam" id="PF00583">
    <property type="entry name" value="Acetyltransf_1"/>
    <property type="match status" value="1"/>
</dbReference>
<feature type="domain" description="N-acetyltransferase" evidence="3">
    <location>
        <begin position="2"/>
        <end position="149"/>
    </location>
</feature>
<evidence type="ECO:0000256" key="2">
    <source>
        <dbReference type="ARBA" id="ARBA00023315"/>
    </source>
</evidence>
<name>A0ABV5T494_9ACTN</name>
<comment type="caution">
    <text evidence="4">The sequence shown here is derived from an EMBL/GenBank/DDBJ whole genome shotgun (WGS) entry which is preliminary data.</text>
</comment>
<keyword evidence="1 4" id="KW-0808">Transferase</keyword>
<dbReference type="PROSITE" id="PS51186">
    <property type="entry name" value="GNAT"/>
    <property type="match status" value="1"/>
</dbReference>
<dbReference type="EMBL" id="JBHMBS010000001">
    <property type="protein sequence ID" value="MFB9673896.1"/>
    <property type="molecule type" value="Genomic_DNA"/>
</dbReference>
<dbReference type="RefSeq" id="WP_386153065.1">
    <property type="nucleotide sequence ID" value="NZ_JBHMBS010000001.1"/>
</dbReference>
<dbReference type="EC" id="2.3.-.-" evidence="4"/>
<evidence type="ECO:0000256" key="1">
    <source>
        <dbReference type="ARBA" id="ARBA00022679"/>
    </source>
</evidence>
<dbReference type="InterPro" id="IPR050832">
    <property type="entry name" value="Bact_Acetyltransf"/>
</dbReference>
<reference evidence="4 5" key="1">
    <citation type="submission" date="2024-09" db="EMBL/GenBank/DDBJ databases">
        <authorList>
            <person name="Sun Q."/>
            <person name="Mori K."/>
        </authorList>
    </citation>
    <scope>NUCLEOTIDE SEQUENCE [LARGE SCALE GENOMIC DNA]</scope>
    <source>
        <strain evidence="4 5">JCM 3028</strain>
    </source>
</reference>
<dbReference type="InterPro" id="IPR016181">
    <property type="entry name" value="Acyl_CoA_acyltransferase"/>
</dbReference>
<evidence type="ECO:0000313" key="5">
    <source>
        <dbReference type="Proteomes" id="UP001589610"/>
    </source>
</evidence>
<proteinExistence type="predicted"/>
<evidence type="ECO:0000259" key="3">
    <source>
        <dbReference type="PROSITE" id="PS51186"/>
    </source>
</evidence>
<dbReference type="SUPFAM" id="SSF55729">
    <property type="entry name" value="Acyl-CoA N-acyltransferases (Nat)"/>
    <property type="match status" value="1"/>
</dbReference>
<dbReference type="Gene3D" id="3.40.630.30">
    <property type="match status" value="1"/>
</dbReference>
<protein>
    <submittedName>
        <fullName evidence="4">GNAT family N-acetyltransferase</fullName>
        <ecNumber evidence="4">2.3.-.-</ecNumber>
    </submittedName>
</protein>
<organism evidence="4 5">
    <name type="scientific">Streptosporangium vulgare</name>
    <dbReference type="NCBI Taxonomy" id="46190"/>
    <lineage>
        <taxon>Bacteria</taxon>
        <taxon>Bacillati</taxon>
        <taxon>Actinomycetota</taxon>
        <taxon>Actinomycetes</taxon>
        <taxon>Streptosporangiales</taxon>
        <taxon>Streptosporangiaceae</taxon>
        <taxon>Streptosporangium</taxon>
    </lineage>
</organism>
<dbReference type="GO" id="GO:0016746">
    <property type="term" value="F:acyltransferase activity"/>
    <property type="evidence" value="ECO:0007669"/>
    <property type="project" value="UniProtKB-KW"/>
</dbReference>